<dbReference type="GeneID" id="106073819"/>
<name>A0A9W3AWJ5_BIOGL</name>
<dbReference type="InterPro" id="IPR055188">
    <property type="entry name" value="Choice_anch_I"/>
</dbReference>
<dbReference type="InterPro" id="IPR011048">
    <property type="entry name" value="Haem_d1_sf"/>
</dbReference>
<dbReference type="InterPro" id="IPR011044">
    <property type="entry name" value="Quino_amine_DH_bsu"/>
</dbReference>
<dbReference type="Pfam" id="PF22494">
    <property type="entry name" value="choice_anch_I"/>
    <property type="match status" value="1"/>
</dbReference>
<dbReference type="InterPro" id="IPR052956">
    <property type="entry name" value="Mesenchyme-surface_protein"/>
</dbReference>
<keyword evidence="1" id="KW-0732">Signal</keyword>
<evidence type="ECO:0000256" key="1">
    <source>
        <dbReference type="SAM" id="SignalP"/>
    </source>
</evidence>
<dbReference type="SUPFAM" id="SSF51004">
    <property type="entry name" value="C-terminal (heme d1) domain of cytochrome cd1-nitrite reductase"/>
    <property type="match status" value="1"/>
</dbReference>
<keyword evidence="3" id="KW-1185">Reference proteome</keyword>
<dbReference type="InterPro" id="IPR015943">
    <property type="entry name" value="WD40/YVTN_repeat-like_dom_sf"/>
</dbReference>
<dbReference type="Proteomes" id="UP001165740">
    <property type="component" value="Chromosome 7"/>
</dbReference>
<evidence type="ECO:0000313" key="3">
    <source>
        <dbReference type="Proteomes" id="UP001165740"/>
    </source>
</evidence>
<dbReference type="PANTHER" id="PTHR46928">
    <property type="entry name" value="MESENCHYME-SPECIFIC CELL SURFACE GLYCOPROTEIN"/>
    <property type="match status" value="1"/>
</dbReference>
<evidence type="ECO:0000259" key="2">
    <source>
        <dbReference type="Pfam" id="PF22494"/>
    </source>
</evidence>
<dbReference type="OMA" id="ARSFTIW"/>
<feature type="chain" id="PRO_5040858069" evidence="1">
    <location>
        <begin position="21"/>
        <end position="593"/>
    </location>
</feature>
<dbReference type="OrthoDB" id="425936at2759"/>
<dbReference type="AlphaFoldDB" id="A0A9W3AWJ5"/>
<accession>A0A9W3AWJ5</accession>
<dbReference type="Gene3D" id="2.130.10.10">
    <property type="entry name" value="YVTN repeat-like/Quinoprotein amine dehydrogenase"/>
    <property type="match status" value="1"/>
</dbReference>
<organism evidence="3 4">
    <name type="scientific">Biomphalaria glabrata</name>
    <name type="common">Bloodfluke planorb</name>
    <name type="synonym">Freshwater snail</name>
    <dbReference type="NCBI Taxonomy" id="6526"/>
    <lineage>
        <taxon>Eukaryota</taxon>
        <taxon>Metazoa</taxon>
        <taxon>Spiralia</taxon>
        <taxon>Lophotrochozoa</taxon>
        <taxon>Mollusca</taxon>
        <taxon>Gastropoda</taxon>
        <taxon>Heterobranchia</taxon>
        <taxon>Euthyneura</taxon>
        <taxon>Panpulmonata</taxon>
        <taxon>Hygrophila</taxon>
        <taxon>Lymnaeoidea</taxon>
        <taxon>Planorbidae</taxon>
        <taxon>Biomphalaria</taxon>
    </lineage>
</organism>
<evidence type="ECO:0000313" key="4">
    <source>
        <dbReference type="RefSeq" id="XP_055891589.1"/>
    </source>
</evidence>
<proteinExistence type="predicted"/>
<sequence>MYTLTICFIFLACVLFDVHSFHESEGKVDKSKLQLVLEHLSTVYLPYDVTTSEPLYKLKSASVEQMAIHEEDKTMYVVGKGLFHVVNISDPTNLVYITTVPVLDSDLTDVEVCGNYIFITSDNMKDKANGQLLIYSRYTTTPGFSLRQINAITVGAQPDMLQLTKDCQTAVIAVEGEPVETGEDFTDYPGAIAIVRFEGGRPADSIPPEVKILDFKKFETSYDDLLARNVKMSYSRTRKGFSDEFEPEYITIDEESRKAYVVLQENNAVVEVDLNTYEITQIYGLGYKQWGHLDASKSDGGISISYWPIRSFYQPDAIKFYVWQQRKLAFTANEGEYRVYPNDGFDERRIGVSFKGSKFGPNVPLFVVDALNDSRKLGDLTFSKGDGFIDGTYEALYMFGGRSFSIWDTENNFELLYDSGSDFEEKIAVYCPHVFNSNGDVIDTVSDQMGVQPEGLATLEMDSRLFIFITIENPGMLLVYSLDADVTSPRFETIFCDGIPKDSRSLTAKYMARELYMVHPEDIRILGEGNTISKSPLVFVTGSVSGTVSVLKVGLVENAIKFDESRNHSSGTAFSSLSLSLAIWCKVIFCWLF</sequence>
<protein>
    <submittedName>
        <fullName evidence="4">Uncharacterized protein LOC106073819 isoform X1</fullName>
    </submittedName>
</protein>
<gene>
    <name evidence="4" type="primary">LOC106073819</name>
</gene>
<feature type="domain" description="Choice-of-anchor I" evidence="2">
    <location>
        <begin position="152"/>
        <end position="551"/>
    </location>
</feature>
<dbReference type="PANTHER" id="PTHR46928:SF1">
    <property type="entry name" value="MESENCHYME-SPECIFIC CELL SURFACE GLYCOPROTEIN"/>
    <property type="match status" value="1"/>
</dbReference>
<dbReference type="RefSeq" id="XP_055891589.1">
    <property type="nucleotide sequence ID" value="XM_056035614.1"/>
</dbReference>
<reference evidence="4" key="1">
    <citation type="submission" date="2025-08" db="UniProtKB">
        <authorList>
            <consortium name="RefSeq"/>
        </authorList>
    </citation>
    <scope>IDENTIFICATION</scope>
</reference>
<dbReference type="SUPFAM" id="SSF50969">
    <property type="entry name" value="YVTN repeat-like/Quinoprotein amine dehydrogenase"/>
    <property type="match status" value="1"/>
</dbReference>
<feature type="signal peptide" evidence="1">
    <location>
        <begin position="1"/>
        <end position="20"/>
    </location>
</feature>